<dbReference type="InterPro" id="IPR009444">
    <property type="entry name" value="Conjugal_tfr_TraD_a-type"/>
</dbReference>
<sequence length="156" mass="16941">AKLAEQEAKLKADERKQRTRRLVEAGTLIERAGLLDLEETALYGGLLSLAADAGDRAKIALWTKAGKAALDQETVGKNATAEPLIVIFPAPLPTPFATRLRGAGLRWNKVMQHWEGLADHDVVAALAAEQNGSVRRVHSAAESDREPDRGRKSERS</sequence>
<reference evidence="2 3" key="1">
    <citation type="journal article" date="2012" name="J. Bacteriol.">
        <title>Draft Genome Sequence of Plant Growth-Promoting Rhizobium Mesorhizobium amorphae, Isolated from Zinc-Lead Mine Tailings.</title>
        <authorList>
            <person name="Hao X."/>
            <person name="Lin Y."/>
            <person name="Johnstone L."/>
            <person name="Baltrus D.A."/>
            <person name="Miller S.J."/>
            <person name="Wei G."/>
            <person name="Rensing C."/>
        </authorList>
    </citation>
    <scope>NUCLEOTIDE SEQUENCE [LARGE SCALE GENOMIC DNA]</scope>
    <source>
        <strain evidence="2 3">CCNWGS0123</strain>
    </source>
</reference>
<keyword evidence="3" id="KW-1185">Reference proteome</keyword>
<evidence type="ECO:0008006" key="4">
    <source>
        <dbReference type="Google" id="ProtNLM"/>
    </source>
</evidence>
<feature type="non-terminal residue" evidence="2">
    <location>
        <position position="1"/>
    </location>
</feature>
<dbReference type="Pfam" id="PF06412">
    <property type="entry name" value="TraD"/>
    <property type="match status" value="1"/>
</dbReference>
<evidence type="ECO:0000256" key="1">
    <source>
        <dbReference type="SAM" id="MobiDB-lite"/>
    </source>
</evidence>
<organism evidence="2 3">
    <name type="scientific">Mesorhizobium amorphae CCNWGS0123</name>
    <dbReference type="NCBI Taxonomy" id="1082933"/>
    <lineage>
        <taxon>Bacteria</taxon>
        <taxon>Pseudomonadati</taxon>
        <taxon>Pseudomonadota</taxon>
        <taxon>Alphaproteobacteria</taxon>
        <taxon>Hyphomicrobiales</taxon>
        <taxon>Phyllobacteriaceae</taxon>
        <taxon>Mesorhizobium</taxon>
    </lineage>
</organism>
<dbReference type="PATRIC" id="fig|1082933.3.peg.5841"/>
<evidence type="ECO:0000313" key="2">
    <source>
        <dbReference type="EMBL" id="EHH05542.1"/>
    </source>
</evidence>
<name>G6YJ38_9HYPH</name>
<proteinExistence type="predicted"/>
<evidence type="ECO:0000313" key="3">
    <source>
        <dbReference type="Proteomes" id="UP000002949"/>
    </source>
</evidence>
<feature type="compositionally biased region" description="Basic and acidic residues" evidence="1">
    <location>
        <begin position="139"/>
        <end position="156"/>
    </location>
</feature>
<dbReference type="Proteomes" id="UP000002949">
    <property type="component" value="Unassembled WGS sequence"/>
</dbReference>
<dbReference type="AlphaFoldDB" id="G6YJ38"/>
<protein>
    <recommendedName>
        <fullName evidence="4">Conjugal transfer protein TraD</fullName>
    </recommendedName>
</protein>
<feature type="region of interest" description="Disordered" evidence="1">
    <location>
        <begin position="131"/>
        <end position="156"/>
    </location>
</feature>
<dbReference type="RefSeq" id="WP_006205792.1">
    <property type="nucleotide sequence ID" value="NZ_AGSN01000211.1"/>
</dbReference>
<accession>G6YJ38</accession>
<dbReference type="EMBL" id="AGSN01000211">
    <property type="protein sequence ID" value="EHH05542.1"/>
    <property type="molecule type" value="Genomic_DNA"/>
</dbReference>
<gene>
    <name evidence="2" type="ORF">MEA186_30067</name>
</gene>